<dbReference type="PROSITE" id="PS00138">
    <property type="entry name" value="SUBTILASE_SER"/>
    <property type="match status" value="1"/>
</dbReference>
<dbReference type="GO" id="GO:0006508">
    <property type="term" value="P:proteolysis"/>
    <property type="evidence" value="ECO:0007669"/>
    <property type="project" value="UniProtKB-KW"/>
</dbReference>
<protein>
    <recommendedName>
        <fullName evidence="14">Peptidase S8/S53 domain-containing protein</fullName>
    </recommendedName>
</protein>
<evidence type="ECO:0000313" key="16">
    <source>
        <dbReference type="Proteomes" id="UP000233343"/>
    </source>
</evidence>
<evidence type="ECO:0000256" key="1">
    <source>
        <dbReference type="ARBA" id="ARBA00001913"/>
    </source>
</evidence>
<dbReference type="CDD" id="cd07477">
    <property type="entry name" value="Peptidases_S8_Subtilisin_subset"/>
    <property type="match status" value="1"/>
</dbReference>
<proteinExistence type="inferred from homology"/>
<dbReference type="InterPro" id="IPR023828">
    <property type="entry name" value="Peptidase_S8_Ser-AS"/>
</dbReference>
<keyword evidence="16" id="KW-1185">Reference proteome</keyword>
<evidence type="ECO:0000256" key="10">
    <source>
        <dbReference type="PROSITE-ProRule" id="PRU01240"/>
    </source>
</evidence>
<feature type="compositionally biased region" description="Basic and acidic residues" evidence="12">
    <location>
        <begin position="383"/>
        <end position="401"/>
    </location>
</feature>
<evidence type="ECO:0000256" key="11">
    <source>
        <dbReference type="RuleBase" id="RU003355"/>
    </source>
</evidence>
<dbReference type="GO" id="GO:0004252">
    <property type="term" value="F:serine-type endopeptidase activity"/>
    <property type="evidence" value="ECO:0007669"/>
    <property type="project" value="UniProtKB-UniRule"/>
</dbReference>
<feature type="active site" description="Charge relay system" evidence="10">
    <location>
        <position position="135"/>
    </location>
</feature>
<evidence type="ECO:0000259" key="14">
    <source>
        <dbReference type="Pfam" id="PF00082"/>
    </source>
</evidence>
<keyword evidence="9" id="KW-0106">Calcium</keyword>
<dbReference type="PANTHER" id="PTHR43806:SF11">
    <property type="entry name" value="CEREVISIN-RELATED"/>
    <property type="match status" value="1"/>
</dbReference>
<evidence type="ECO:0000256" key="6">
    <source>
        <dbReference type="ARBA" id="ARBA00022723"/>
    </source>
</evidence>
<organism evidence="15 16">
    <name type="scientific">Cytobacillus horneckiae</name>
    <dbReference type="NCBI Taxonomy" id="549687"/>
    <lineage>
        <taxon>Bacteria</taxon>
        <taxon>Bacillati</taxon>
        <taxon>Bacillota</taxon>
        <taxon>Bacilli</taxon>
        <taxon>Bacillales</taxon>
        <taxon>Bacillaceae</taxon>
        <taxon>Cytobacillus</taxon>
    </lineage>
</organism>
<reference evidence="15 16" key="1">
    <citation type="journal article" date="2010" name="Int. J. Syst. Evol. Microbiol.">
        <title>Bacillus horneckiae sp. nov., isolated from a spacecraft-assembly clean room.</title>
        <authorList>
            <person name="Vaishampayan P."/>
            <person name="Probst A."/>
            <person name="Krishnamurthi S."/>
            <person name="Ghosh S."/>
            <person name="Osman S."/>
            <person name="McDowall A."/>
            <person name="Ruckmani A."/>
            <person name="Mayilraj S."/>
            <person name="Venkateswaran K."/>
        </authorList>
    </citation>
    <scope>NUCLEOTIDE SEQUENCE [LARGE SCALE GENOMIC DNA]</scope>
    <source>
        <strain evidence="16">1PO1SC</strain>
    </source>
</reference>
<dbReference type="InterPro" id="IPR013783">
    <property type="entry name" value="Ig-like_fold"/>
</dbReference>
<keyword evidence="5 10" id="KW-0645">Protease</keyword>
<keyword evidence="7 10" id="KW-0378">Hydrolase</keyword>
<dbReference type="PRINTS" id="PR00723">
    <property type="entry name" value="SUBTILISIN"/>
</dbReference>
<dbReference type="AlphaFoldDB" id="A0A2N0ZN14"/>
<dbReference type="PROSITE" id="PS51892">
    <property type="entry name" value="SUBTILASE"/>
    <property type="match status" value="1"/>
</dbReference>
<feature type="region of interest" description="Disordered" evidence="12">
    <location>
        <begin position="383"/>
        <end position="445"/>
    </location>
</feature>
<name>A0A2N0ZN14_9BACI</name>
<dbReference type="Gene3D" id="2.60.40.10">
    <property type="entry name" value="Immunoglobulins"/>
    <property type="match status" value="1"/>
</dbReference>
<keyword evidence="8 10" id="KW-0720">Serine protease</keyword>
<dbReference type="Pfam" id="PF00082">
    <property type="entry name" value="Peptidase_S8"/>
    <property type="match status" value="1"/>
</dbReference>
<dbReference type="PROSITE" id="PS00137">
    <property type="entry name" value="SUBTILASE_HIS"/>
    <property type="match status" value="1"/>
</dbReference>
<comment type="caution">
    <text evidence="15">The sequence shown here is derived from an EMBL/GenBank/DDBJ whole genome shotgun (WGS) entry which is preliminary data.</text>
</comment>
<feature type="signal peptide" evidence="13">
    <location>
        <begin position="1"/>
        <end position="27"/>
    </location>
</feature>
<feature type="active site" description="Charge relay system" evidence="10">
    <location>
        <position position="165"/>
    </location>
</feature>
<dbReference type="Gene3D" id="3.30.70.80">
    <property type="entry name" value="Peptidase S8 propeptide/proteinase inhibitor I9"/>
    <property type="match status" value="1"/>
</dbReference>
<evidence type="ECO:0000256" key="13">
    <source>
        <dbReference type="SAM" id="SignalP"/>
    </source>
</evidence>
<dbReference type="InterPro" id="IPR022398">
    <property type="entry name" value="Peptidase_S8_His-AS"/>
</dbReference>
<feature type="active site" description="Charge relay system" evidence="10">
    <location>
        <position position="323"/>
    </location>
</feature>
<dbReference type="SUPFAM" id="SSF52743">
    <property type="entry name" value="Subtilisin-like"/>
    <property type="match status" value="1"/>
</dbReference>
<evidence type="ECO:0000256" key="5">
    <source>
        <dbReference type="ARBA" id="ARBA00022670"/>
    </source>
</evidence>
<accession>A0A2N0ZN14</accession>
<keyword evidence="13" id="KW-0732">Signal</keyword>
<comment type="similarity">
    <text evidence="3 10 11">Belongs to the peptidase S8 family.</text>
</comment>
<dbReference type="EMBL" id="PISD01000003">
    <property type="protein sequence ID" value="PKG30893.1"/>
    <property type="molecule type" value="Genomic_DNA"/>
</dbReference>
<comment type="subcellular location">
    <subcellularLocation>
        <location evidence="2">Secreted</location>
    </subcellularLocation>
</comment>
<comment type="cofactor">
    <cofactor evidence="1">
        <name>Ca(2+)</name>
        <dbReference type="ChEBI" id="CHEBI:29108"/>
    </cofactor>
</comment>
<dbReference type="InterPro" id="IPR050131">
    <property type="entry name" value="Peptidase_S8_subtilisin-like"/>
</dbReference>
<dbReference type="InterPro" id="IPR037045">
    <property type="entry name" value="S8pro/Inhibitor_I9_sf"/>
</dbReference>
<keyword evidence="6" id="KW-0479">Metal-binding</keyword>
<evidence type="ECO:0000256" key="8">
    <source>
        <dbReference type="ARBA" id="ARBA00022825"/>
    </source>
</evidence>
<dbReference type="InterPro" id="IPR015500">
    <property type="entry name" value="Peptidase_S8_subtilisin-rel"/>
</dbReference>
<dbReference type="Proteomes" id="UP000233343">
    <property type="component" value="Unassembled WGS sequence"/>
</dbReference>
<evidence type="ECO:0000313" key="15">
    <source>
        <dbReference type="EMBL" id="PKG30893.1"/>
    </source>
</evidence>
<dbReference type="PROSITE" id="PS00136">
    <property type="entry name" value="SUBTILASE_ASP"/>
    <property type="match status" value="1"/>
</dbReference>
<evidence type="ECO:0000256" key="3">
    <source>
        <dbReference type="ARBA" id="ARBA00011073"/>
    </source>
</evidence>
<dbReference type="Gene3D" id="3.40.50.200">
    <property type="entry name" value="Peptidase S8/S53 domain"/>
    <property type="match status" value="1"/>
</dbReference>
<evidence type="ECO:0000256" key="4">
    <source>
        <dbReference type="ARBA" id="ARBA00022525"/>
    </source>
</evidence>
<dbReference type="InterPro" id="IPR034202">
    <property type="entry name" value="Subtilisin_Carlsberg-like"/>
</dbReference>
<dbReference type="InterPro" id="IPR036852">
    <property type="entry name" value="Peptidase_S8/S53_dom_sf"/>
</dbReference>
<evidence type="ECO:0000256" key="2">
    <source>
        <dbReference type="ARBA" id="ARBA00004613"/>
    </source>
</evidence>
<evidence type="ECO:0000256" key="9">
    <source>
        <dbReference type="ARBA" id="ARBA00022837"/>
    </source>
</evidence>
<dbReference type="RefSeq" id="WP_101226202.1">
    <property type="nucleotide sequence ID" value="NZ_JARSFA010000023.1"/>
</dbReference>
<dbReference type="PANTHER" id="PTHR43806">
    <property type="entry name" value="PEPTIDASE S8"/>
    <property type="match status" value="1"/>
</dbReference>
<dbReference type="InterPro" id="IPR000209">
    <property type="entry name" value="Peptidase_S8/S53_dom"/>
</dbReference>
<feature type="compositionally biased region" description="Polar residues" evidence="12">
    <location>
        <begin position="407"/>
        <end position="438"/>
    </location>
</feature>
<gene>
    <name evidence="15" type="ORF">CWS20_00945</name>
</gene>
<dbReference type="GO" id="GO:0005576">
    <property type="term" value="C:extracellular region"/>
    <property type="evidence" value="ECO:0007669"/>
    <property type="project" value="UniProtKB-SubCell"/>
</dbReference>
<dbReference type="InterPro" id="IPR023827">
    <property type="entry name" value="Peptidase_S8_Asp-AS"/>
</dbReference>
<keyword evidence="4" id="KW-0964">Secreted</keyword>
<evidence type="ECO:0000256" key="12">
    <source>
        <dbReference type="SAM" id="MobiDB-lite"/>
    </source>
</evidence>
<sequence>MKKSKKLSAVLATSVFLSGLQGISAYANDNPSSTKESDYVVVFKENMDEREMKKEIEKYSGKSIEEYEKLQVSSAKLTEKEAQRLENDGDILAVEPNTTFQAFGSIQQYSHERTSVGTAWEGGLTGKGIDIAVLDSGIAPHSDLTISGGVSTVDYTSSYTDDNGHGTHVAGVIASKDDGNGTRGVSPGANLYSVKVLDKKGAGKLTDIIEGIDWAIRKNVDIINMSLGTTSDSEALRQVIDKANKQGILVVASAGNSGNSAGTDNSMAYPARYDSVISVGATDTNNRRANFSSTGVYLDVMAPGKGITSTYLNNTYGTGDGTSQAAPYVSGMLALLKEKYPKASSNELRQLLESNAMDLGVKGRDNLYGLGLVQFPKEIKVEKPVEQEPDIPAEKENETQTDKAIVSTETQTVEKTTGQNESTQAPTTPEQDSASSTPTDEDVDDNLVTTMEVNKETFKHGEIVKVTMKVVDKTGNPVNKVKVYLDSVRETDGYVQQQRVGFTNSKGEYTFSFIAYDRYVEGYYFLKSKTSYLNEIQGEVSKKVYIKKK</sequence>
<evidence type="ECO:0000256" key="7">
    <source>
        <dbReference type="ARBA" id="ARBA00022801"/>
    </source>
</evidence>
<dbReference type="GO" id="GO:0046872">
    <property type="term" value="F:metal ion binding"/>
    <property type="evidence" value="ECO:0007669"/>
    <property type="project" value="UniProtKB-KW"/>
</dbReference>
<feature type="chain" id="PRO_5014981216" description="Peptidase S8/S53 domain-containing protein" evidence="13">
    <location>
        <begin position="28"/>
        <end position="549"/>
    </location>
</feature>
<feature type="domain" description="Peptidase S8/S53" evidence="14">
    <location>
        <begin position="126"/>
        <end position="371"/>
    </location>
</feature>